<proteinExistence type="predicted"/>
<organism evidence="2 3">
    <name type="scientific">Vreelandella hamiltonii</name>
    <dbReference type="NCBI Taxonomy" id="502829"/>
    <lineage>
        <taxon>Bacteria</taxon>
        <taxon>Pseudomonadati</taxon>
        <taxon>Pseudomonadota</taxon>
        <taxon>Gammaproteobacteria</taxon>
        <taxon>Oceanospirillales</taxon>
        <taxon>Halomonadaceae</taxon>
        <taxon>Vreelandella</taxon>
    </lineage>
</organism>
<evidence type="ECO:0000313" key="3">
    <source>
        <dbReference type="Proteomes" id="UP000623776"/>
    </source>
</evidence>
<evidence type="ECO:0000256" key="1">
    <source>
        <dbReference type="SAM" id="MobiDB-lite"/>
    </source>
</evidence>
<protein>
    <submittedName>
        <fullName evidence="2">Uncharacterized protein</fullName>
    </submittedName>
</protein>
<name>A0A8H9I154_9GAMM</name>
<evidence type="ECO:0000313" key="2">
    <source>
        <dbReference type="EMBL" id="GGW22893.1"/>
    </source>
</evidence>
<reference evidence="3" key="1">
    <citation type="journal article" date="2019" name="Int. J. Syst. Evol. Microbiol.">
        <title>The Global Catalogue of Microorganisms (GCM) 10K type strain sequencing project: providing services to taxonomists for standard genome sequencing and annotation.</title>
        <authorList>
            <consortium name="The Broad Institute Genomics Platform"/>
            <consortium name="The Broad Institute Genome Sequencing Center for Infectious Disease"/>
            <person name="Wu L."/>
            <person name="Ma J."/>
        </authorList>
    </citation>
    <scope>NUCLEOTIDE SEQUENCE [LARGE SCALE GENOMIC DNA]</scope>
    <source>
        <strain evidence="3">KCTC 22154</strain>
    </source>
</reference>
<dbReference type="Proteomes" id="UP000623776">
    <property type="component" value="Unassembled WGS sequence"/>
</dbReference>
<sequence length="54" mass="5864">MLKGLIICFAVLFAQLAVLNVIDARLYNAQDARQSASTVVTPHRDEEGDSESSV</sequence>
<dbReference type="AlphaFoldDB" id="A0A8H9I154"/>
<feature type="compositionally biased region" description="Polar residues" evidence="1">
    <location>
        <begin position="31"/>
        <end position="40"/>
    </location>
</feature>
<comment type="caution">
    <text evidence="2">The sequence shown here is derived from an EMBL/GenBank/DDBJ whole genome shotgun (WGS) entry which is preliminary data.</text>
</comment>
<gene>
    <name evidence="2" type="ORF">GCM10007157_12500</name>
</gene>
<dbReference type="RefSeq" id="WP_016913867.1">
    <property type="nucleotide sequence ID" value="NZ_BMXN01000005.1"/>
</dbReference>
<keyword evidence="3" id="KW-1185">Reference proteome</keyword>
<feature type="region of interest" description="Disordered" evidence="1">
    <location>
        <begin position="31"/>
        <end position="54"/>
    </location>
</feature>
<accession>A0A8H9I154</accession>
<dbReference type="EMBL" id="BMXN01000005">
    <property type="protein sequence ID" value="GGW22893.1"/>
    <property type="molecule type" value="Genomic_DNA"/>
</dbReference>